<dbReference type="EMBL" id="CAJNBK010000006">
    <property type="protein sequence ID" value="CAE6750458.1"/>
    <property type="molecule type" value="Genomic_DNA"/>
</dbReference>
<evidence type="ECO:0000313" key="7">
    <source>
        <dbReference type="Proteomes" id="UP000672526"/>
    </source>
</evidence>
<protein>
    <submittedName>
        <fullName evidence="6">Glycine cleavage system transcriptional activator</fullName>
    </submittedName>
</protein>
<dbReference type="InterPro" id="IPR005119">
    <property type="entry name" value="LysR_subst-bd"/>
</dbReference>
<organism evidence="6 7">
    <name type="scientific">Paraburkholderia haematera</name>
    <dbReference type="NCBI Taxonomy" id="2793077"/>
    <lineage>
        <taxon>Bacteria</taxon>
        <taxon>Pseudomonadati</taxon>
        <taxon>Pseudomonadota</taxon>
        <taxon>Betaproteobacteria</taxon>
        <taxon>Burkholderiales</taxon>
        <taxon>Burkholderiaceae</taxon>
        <taxon>Paraburkholderia</taxon>
    </lineage>
</organism>
<keyword evidence="2" id="KW-0805">Transcription regulation</keyword>
<dbReference type="RefSeq" id="WP_211611930.1">
    <property type="nucleotide sequence ID" value="NZ_CAJNBK010000006.1"/>
</dbReference>
<dbReference type="InterPro" id="IPR058163">
    <property type="entry name" value="LysR-type_TF_proteobact-type"/>
</dbReference>
<evidence type="ECO:0000259" key="5">
    <source>
        <dbReference type="PROSITE" id="PS50931"/>
    </source>
</evidence>
<dbReference type="InterPro" id="IPR036390">
    <property type="entry name" value="WH_DNA-bd_sf"/>
</dbReference>
<dbReference type="Pfam" id="PF03466">
    <property type="entry name" value="LysR_substrate"/>
    <property type="match status" value="1"/>
</dbReference>
<dbReference type="Pfam" id="PF00126">
    <property type="entry name" value="HTH_1"/>
    <property type="match status" value="1"/>
</dbReference>
<dbReference type="SUPFAM" id="SSF53850">
    <property type="entry name" value="Periplasmic binding protein-like II"/>
    <property type="match status" value="1"/>
</dbReference>
<dbReference type="PANTHER" id="PTHR30537:SF74">
    <property type="entry name" value="HTH-TYPE TRANSCRIPTIONAL REGULATOR TRPI"/>
    <property type="match status" value="1"/>
</dbReference>
<comment type="caution">
    <text evidence="6">The sequence shown here is derived from an EMBL/GenBank/DDBJ whole genome shotgun (WGS) entry which is preliminary data.</text>
</comment>
<dbReference type="Gene3D" id="3.40.190.10">
    <property type="entry name" value="Periplasmic binding protein-like II"/>
    <property type="match status" value="2"/>
</dbReference>
<keyword evidence="7" id="KW-1185">Reference proteome</keyword>
<sequence>MRKLPPLSALKTFEAAARHRHFGRAADELCVTHSAISHQVRSLEEVLKVTLFEKQGRQVHLTDAGLRLLHSVQQALDMMAEACSDAAHPGMRGSLKISAPAELAHRFFPRVIGEFSQRYPGLTIHLLVHDSDSNEINPGADITILYSMGDTDWARYWAVPFRAIEFFPVCHPSLVEGEGSLQTPADLVRFCLLHDDQDGKTWATWLGTHAASLPAPARNLHFAHSGIAIEAALQKVGVCLADTLTAGDELKSGRLIRPFAVSVPSPGNYYLVAERRKRTEARLVAFMQFAGLAQYLCEINSPIEEN</sequence>
<dbReference type="InterPro" id="IPR036388">
    <property type="entry name" value="WH-like_DNA-bd_sf"/>
</dbReference>
<dbReference type="CDD" id="cd08432">
    <property type="entry name" value="PBP2_GcdR_TrpI_HvrB_AmpR_like"/>
    <property type="match status" value="1"/>
</dbReference>
<evidence type="ECO:0000256" key="2">
    <source>
        <dbReference type="ARBA" id="ARBA00023015"/>
    </source>
</evidence>
<keyword evidence="4" id="KW-0804">Transcription</keyword>
<comment type="similarity">
    <text evidence="1">Belongs to the LysR transcriptional regulatory family.</text>
</comment>
<evidence type="ECO:0000256" key="1">
    <source>
        <dbReference type="ARBA" id="ARBA00009437"/>
    </source>
</evidence>
<keyword evidence="3" id="KW-0238">DNA-binding</keyword>
<proteinExistence type="inferred from homology"/>
<reference evidence="6 7" key="1">
    <citation type="submission" date="2021-02" db="EMBL/GenBank/DDBJ databases">
        <authorList>
            <person name="Vanwijnsberghe S."/>
        </authorList>
    </citation>
    <scope>NUCLEOTIDE SEQUENCE [LARGE SCALE GENOMIC DNA]</scope>
    <source>
        <strain evidence="6 7">LMG 31837</strain>
    </source>
</reference>
<evidence type="ECO:0000256" key="4">
    <source>
        <dbReference type="ARBA" id="ARBA00023163"/>
    </source>
</evidence>
<evidence type="ECO:0000256" key="3">
    <source>
        <dbReference type="ARBA" id="ARBA00023125"/>
    </source>
</evidence>
<gene>
    <name evidence="6" type="primary">gcvA_10</name>
    <name evidence="6" type="ORF">R69888_02949</name>
</gene>
<dbReference type="Gene3D" id="1.10.10.10">
    <property type="entry name" value="Winged helix-like DNA-binding domain superfamily/Winged helix DNA-binding domain"/>
    <property type="match status" value="1"/>
</dbReference>
<dbReference type="InterPro" id="IPR000847">
    <property type="entry name" value="LysR_HTH_N"/>
</dbReference>
<dbReference type="PROSITE" id="PS50931">
    <property type="entry name" value="HTH_LYSR"/>
    <property type="match status" value="1"/>
</dbReference>
<accession>A0ABN7LKH9</accession>
<evidence type="ECO:0000313" key="6">
    <source>
        <dbReference type="EMBL" id="CAE6750458.1"/>
    </source>
</evidence>
<dbReference type="PANTHER" id="PTHR30537">
    <property type="entry name" value="HTH-TYPE TRANSCRIPTIONAL REGULATOR"/>
    <property type="match status" value="1"/>
</dbReference>
<feature type="domain" description="HTH lysR-type" evidence="5">
    <location>
        <begin position="5"/>
        <end position="62"/>
    </location>
</feature>
<name>A0ABN7LKH9_9BURK</name>
<dbReference type="Proteomes" id="UP000672526">
    <property type="component" value="Unassembled WGS sequence"/>
</dbReference>
<dbReference type="SUPFAM" id="SSF46785">
    <property type="entry name" value="Winged helix' DNA-binding domain"/>
    <property type="match status" value="1"/>
</dbReference>